<dbReference type="PROSITE" id="PS51831">
    <property type="entry name" value="HD"/>
    <property type="match status" value="1"/>
</dbReference>
<feature type="domain" description="HD" evidence="1">
    <location>
        <begin position="26"/>
        <end position="127"/>
    </location>
</feature>
<dbReference type="InterPro" id="IPR003607">
    <property type="entry name" value="HD/PDEase_dom"/>
</dbReference>
<dbReference type="AlphaFoldDB" id="A0A5Q2TGM7"/>
<dbReference type="RefSeq" id="WP_100361295.1">
    <property type="nucleotide sequence ID" value="NZ_CP045915.1"/>
</dbReference>
<reference evidence="2 3" key="1">
    <citation type="submission" date="2019-11" db="EMBL/GenBank/DDBJ databases">
        <title>Gracilibacillus salitolerans sp. nov., a moderate halophile isolated from a saline soil in northwest China.</title>
        <authorList>
            <person name="Gan L."/>
        </authorList>
    </citation>
    <scope>NUCLEOTIDE SEQUENCE [LARGE SCALE GENOMIC DNA]</scope>
    <source>
        <strain evidence="2 3">SCU50</strain>
    </source>
</reference>
<evidence type="ECO:0000313" key="2">
    <source>
        <dbReference type="EMBL" id="QGH33846.1"/>
    </source>
</evidence>
<keyword evidence="3" id="KW-1185">Reference proteome</keyword>
<dbReference type="Gene3D" id="1.20.58.1910">
    <property type="match status" value="1"/>
</dbReference>
<dbReference type="SUPFAM" id="SSF109604">
    <property type="entry name" value="HD-domain/PDEase-like"/>
    <property type="match status" value="1"/>
</dbReference>
<dbReference type="KEGG" id="grc:GI584_07350"/>
<sequence length="218" mass="24810">MDQETVIQKTAEMVREKLLGEGSGHDWYHIERVTTTAKKLAHQENANLFVVSLVALLHDLADDKVVDSEEEGLRAIQEWLGQSGVEKHDMDHILSIIKNMSFKGGNGKQLDTIEGQVVQDADRLDAIGAVGIARCFVYAGKKGQPIYDPELEVREQMTKDEYRKGQSSAIHHFYEKLLKLKDLMNTKAGYQLAQERHQFMEQFLDTFYMEVGEDITPK</sequence>
<dbReference type="PANTHER" id="PTHR33594">
    <property type="entry name" value="SUPERFAMILY HYDROLASE, PUTATIVE (AFU_ORTHOLOGUE AFUA_1G03035)-RELATED"/>
    <property type="match status" value="1"/>
</dbReference>
<organism evidence="2 3">
    <name type="scientific">Gracilibacillus salitolerans</name>
    <dbReference type="NCBI Taxonomy" id="2663022"/>
    <lineage>
        <taxon>Bacteria</taxon>
        <taxon>Bacillati</taxon>
        <taxon>Bacillota</taxon>
        <taxon>Bacilli</taxon>
        <taxon>Bacillales</taxon>
        <taxon>Bacillaceae</taxon>
        <taxon>Gracilibacillus</taxon>
    </lineage>
</organism>
<dbReference type="Pfam" id="PF01966">
    <property type="entry name" value="HD"/>
    <property type="match status" value="1"/>
</dbReference>
<evidence type="ECO:0000259" key="1">
    <source>
        <dbReference type="PROSITE" id="PS51831"/>
    </source>
</evidence>
<dbReference type="EMBL" id="CP045915">
    <property type="protein sequence ID" value="QGH33846.1"/>
    <property type="molecule type" value="Genomic_DNA"/>
</dbReference>
<protein>
    <submittedName>
        <fullName evidence="2">HD domain-containing protein</fullName>
    </submittedName>
</protein>
<dbReference type="SMART" id="SM00471">
    <property type="entry name" value="HDc"/>
    <property type="match status" value="1"/>
</dbReference>
<evidence type="ECO:0000313" key="3">
    <source>
        <dbReference type="Proteomes" id="UP000339690"/>
    </source>
</evidence>
<dbReference type="CDD" id="cd00077">
    <property type="entry name" value="HDc"/>
    <property type="match status" value="1"/>
</dbReference>
<gene>
    <name evidence="2" type="ORF">GI584_07350</name>
</gene>
<dbReference type="InterPro" id="IPR006674">
    <property type="entry name" value="HD_domain"/>
</dbReference>
<dbReference type="Gene3D" id="1.10.472.50">
    <property type="entry name" value="HD-domain/PDEase-like"/>
    <property type="match status" value="1"/>
</dbReference>
<accession>A0A5Q2TGM7</accession>
<dbReference type="PANTHER" id="PTHR33594:SF1">
    <property type="entry name" value="HD_PDEASE DOMAIN-CONTAINING PROTEIN"/>
    <property type="match status" value="1"/>
</dbReference>
<dbReference type="Proteomes" id="UP000339690">
    <property type="component" value="Chromosome"/>
</dbReference>
<proteinExistence type="predicted"/>
<name>A0A5Q2TGM7_9BACI</name>